<protein>
    <recommendedName>
        <fullName evidence="3">Autotransporter domain-containing protein</fullName>
    </recommendedName>
</protein>
<feature type="domain" description="Autotransporter" evidence="3">
    <location>
        <begin position="331"/>
        <end position="598"/>
    </location>
</feature>
<dbReference type="InterPro" id="IPR036709">
    <property type="entry name" value="Autotransporte_beta_dom_sf"/>
</dbReference>
<dbReference type="PANTHER" id="PTHR45648:SF22">
    <property type="entry name" value="GDSL LIPASE_ACYLHYDROLASE FAMILY PROTEIN (AFU_ORTHOLOGUE AFUA_4G14700)"/>
    <property type="match status" value="1"/>
</dbReference>
<dbReference type="AlphaFoldDB" id="A0A161Q007"/>
<proteinExistence type="predicted"/>
<dbReference type="GO" id="GO:0016788">
    <property type="term" value="F:hydrolase activity, acting on ester bonds"/>
    <property type="evidence" value="ECO:0007669"/>
    <property type="project" value="InterPro"/>
</dbReference>
<dbReference type="SUPFAM" id="SSF52266">
    <property type="entry name" value="SGNH hydrolase"/>
    <property type="match status" value="1"/>
</dbReference>
<organism evidence="4 5">
    <name type="scientific">Tistrella mobilis</name>
    <dbReference type="NCBI Taxonomy" id="171437"/>
    <lineage>
        <taxon>Bacteria</taxon>
        <taxon>Pseudomonadati</taxon>
        <taxon>Pseudomonadota</taxon>
        <taxon>Alphaproteobacteria</taxon>
        <taxon>Geminicoccales</taxon>
        <taxon>Geminicoccaceae</taxon>
        <taxon>Tistrella</taxon>
    </lineage>
</organism>
<comment type="caution">
    <text evidence="4">The sequence shown here is derived from an EMBL/GenBank/DDBJ whole genome shotgun (WGS) entry which is preliminary data.</text>
</comment>
<name>A0A161Q007_9PROT</name>
<dbReference type="SMART" id="SM00869">
    <property type="entry name" value="Autotransporter"/>
    <property type="match status" value="1"/>
</dbReference>
<evidence type="ECO:0000256" key="1">
    <source>
        <dbReference type="ARBA" id="ARBA00022801"/>
    </source>
</evidence>
<evidence type="ECO:0000313" key="4">
    <source>
        <dbReference type="EMBL" id="KYO50591.1"/>
    </source>
</evidence>
<feature type="chain" id="PRO_5007824923" description="Autotransporter domain-containing protein" evidence="2">
    <location>
        <begin position="24"/>
        <end position="598"/>
    </location>
</feature>
<dbReference type="Gene3D" id="3.40.50.1110">
    <property type="entry name" value="SGNH hydrolase"/>
    <property type="match status" value="1"/>
</dbReference>
<dbReference type="GeneID" id="97242114"/>
<keyword evidence="2" id="KW-0732">Signal</keyword>
<feature type="signal peptide" evidence="2">
    <location>
        <begin position="1"/>
        <end position="23"/>
    </location>
</feature>
<dbReference type="Gene3D" id="2.40.128.130">
    <property type="entry name" value="Autotransporter beta-domain"/>
    <property type="match status" value="1"/>
</dbReference>
<evidence type="ECO:0000259" key="3">
    <source>
        <dbReference type="PROSITE" id="PS51208"/>
    </source>
</evidence>
<dbReference type="InterPro" id="IPR005546">
    <property type="entry name" value="Autotransporte_beta"/>
</dbReference>
<dbReference type="Proteomes" id="UP000075787">
    <property type="component" value="Unassembled WGS sequence"/>
</dbReference>
<dbReference type="InterPro" id="IPR001087">
    <property type="entry name" value="GDSL"/>
</dbReference>
<dbReference type="RefSeq" id="WP_062767868.1">
    <property type="nucleotide sequence ID" value="NZ_CP121045.1"/>
</dbReference>
<dbReference type="Pfam" id="PF00657">
    <property type="entry name" value="Lipase_GDSL"/>
    <property type="match status" value="1"/>
</dbReference>
<dbReference type="InterPro" id="IPR036514">
    <property type="entry name" value="SGNH_hydro_sf"/>
</dbReference>
<accession>A0A161Q007</accession>
<gene>
    <name evidence="4" type="ORF">AUP44_12520</name>
</gene>
<sequence>MPASSLPAAAGLLSLFLAGPALAGSFVFGDSSVEQGNLYVLPGFDRTGSPYYAPDGFSRESNGPVWIEHLVPGIAPSAGAAAGSRKVNFAFSGATSGDDNIAGPVTGTGFGAQIDAFAGRGLRGRPGDLFVVAIGTNDFIRDLGSRDLTETSAEVIGNIGAGLDRLADLGARRILVEDVPDFHLAPAFAGLVPPEDQERFNAIMHGVLDGHRADQLAALRDQSARPGAPDIVTVRVSRLFDHVLAHAAALGFTNVTEGCYDEASGSLCSPDRAVQNTYLFFDGLHLTEAGQRLQADYYRALLGQLAGAAHALPQSMTSFARTAGDQIAARARDERFAAWADPAPAPGFSVSADGGAGTDDAGLAALGLGWSDGPGWTVRLDVARHDGRLADSPGSSDVGGWSVVASGERRLGRFRLGASLGTLTGRAKGFRTMPVALMRADHKADIDSRFAEISAGYVVTAGALTLQPAAWLRWSDSRIGAFTEHGRTGLEMAFDEVSTSGLLGGAGLNLRYVATGWLTPWASLAWEDRLSGFDGDIRGRLVDNSARDITRPLARPEGTGELRAGVDIGLGPNATLRLAAGATTDQDRSAYARVAWRF</sequence>
<evidence type="ECO:0000256" key="2">
    <source>
        <dbReference type="SAM" id="SignalP"/>
    </source>
</evidence>
<reference evidence="4 5" key="1">
    <citation type="submission" date="2015-12" db="EMBL/GenBank/DDBJ databases">
        <title>Genome sequence of Tistrella mobilis MCCC 1A02139.</title>
        <authorList>
            <person name="Lu L."/>
            <person name="Lai Q."/>
            <person name="Shao Z."/>
            <person name="Qian P."/>
        </authorList>
    </citation>
    <scope>NUCLEOTIDE SEQUENCE [LARGE SCALE GENOMIC DNA]</scope>
    <source>
        <strain evidence="4 5">MCCC 1A02139</strain>
    </source>
</reference>
<evidence type="ECO:0000313" key="5">
    <source>
        <dbReference type="Proteomes" id="UP000075787"/>
    </source>
</evidence>
<keyword evidence="1" id="KW-0378">Hydrolase</keyword>
<dbReference type="SUPFAM" id="SSF103515">
    <property type="entry name" value="Autotransporter"/>
    <property type="match status" value="1"/>
</dbReference>
<dbReference type="NCBIfam" id="TIGR01414">
    <property type="entry name" value="autotrans_barl"/>
    <property type="match status" value="1"/>
</dbReference>
<dbReference type="OrthoDB" id="5292073at2"/>
<dbReference type="EMBL" id="LPZR01000196">
    <property type="protein sequence ID" value="KYO50591.1"/>
    <property type="molecule type" value="Genomic_DNA"/>
</dbReference>
<dbReference type="InterPro" id="IPR051058">
    <property type="entry name" value="GDSL_Est/Lipase"/>
</dbReference>
<dbReference type="Pfam" id="PF03797">
    <property type="entry name" value="Autotransporter"/>
    <property type="match status" value="1"/>
</dbReference>
<dbReference type="GO" id="GO:0019867">
    <property type="term" value="C:outer membrane"/>
    <property type="evidence" value="ECO:0007669"/>
    <property type="project" value="InterPro"/>
</dbReference>
<dbReference type="PROSITE" id="PS51208">
    <property type="entry name" value="AUTOTRANSPORTER"/>
    <property type="match status" value="1"/>
</dbReference>
<dbReference type="PANTHER" id="PTHR45648">
    <property type="entry name" value="GDSL LIPASE/ACYLHYDROLASE FAMILY PROTEIN (AFU_ORTHOLOGUE AFUA_4G14700)"/>
    <property type="match status" value="1"/>
</dbReference>
<dbReference type="InterPro" id="IPR006315">
    <property type="entry name" value="OM_autotransptr_brl_dom"/>
</dbReference>
<dbReference type="CDD" id="cd01846">
    <property type="entry name" value="fatty_acyltransferase_like"/>
    <property type="match status" value="1"/>
</dbReference>